<keyword evidence="3" id="KW-1185">Reference proteome</keyword>
<evidence type="ECO:0000313" key="2">
    <source>
        <dbReference type="EMBL" id="UOF01363.1"/>
    </source>
</evidence>
<organism evidence="2 3">
    <name type="scientific">Bdellovibrio reynosensis</name>
    <dbReference type="NCBI Taxonomy" id="2835041"/>
    <lineage>
        <taxon>Bacteria</taxon>
        <taxon>Pseudomonadati</taxon>
        <taxon>Bdellovibrionota</taxon>
        <taxon>Bdellovibrionia</taxon>
        <taxon>Bdellovibrionales</taxon>
        <taxon>Pseudobdellovibrionaceae</taxon>
        <taxon>Bdellovibrio</taxon>
    </lineage>
</organism>
<evidence type="ECO:0000256" key="1">
    <source>
        <dbReference type="SAM" id="SignalP"/>
    </source>
</evidence>
<reference evidence="2" key="1">
    <citation type="submission" date="2022-03" db="EMBL/GenBank/DDBJ databases">
        <title>Genome Identification and Characterization of new species Bdellovibrio reynosense LBG001 sp. nov. from a Mexico soil sample.</title>
        <authorList>
            <person name="Camilli A."/>
            <person name="Ajao Y."/>
            <person name="Guo X."/>
        </authorList>
    </citation>
    <scope>NUCLEOTIDE SEQUENCE</scope>
    <source>
        <strain evidence="2">LBG001</strain>
    </source>
</reference>
<accession>A0ABY4CCV3</accession>
<name>A0ABY4CCV3_9BACT</name>
<dbReference type="Proteomes" id="UP000830116">
    <property type="component" value="Chromosome"/>
</dbReference>
<protein>
    <recommendedName>
        <fullName evidence="4">DUF4198 domain-containing protein</fullName>
    </recommendedName>
</protein>
<gene>
    <name evidence="2" type="ORF">MNR06_00145</name>
</gene>
<dbReference type="RefSeq" id="WP_243537803.1">
    <property type="nucleotide sequence ID" value="NZ_CP093442.1"/>
</dbReference>
<feature type="chain" id="PRO_5047272314" description="DUF4198 domain-containing protein" evidence="1">
    <location>
        <begin position="23"/>
        <end position="253"/>
    </location>
</feature>
<evidence type="ECO:0008006" key="4">
    <source>
        <dbReference type="Google" id="ProtNLM"/>
    </source>
</evidence>
<keyword evidence="1" id="KW-0732">Signal</keyword>
<proteinExistence type="predicted"/>
<sequence length="253" mass="27478">MKQLLAICLLLIGTMGLTSAHAHGGASRVEIEAEVQGPVNAGTVLFNFDLFDDETHKAIGEQDLVETHTKKLHVIVYDSSLNEFNHVHPTFNGTNWTAELTLPVNGKYFFWAQGALKNGPEFSTYIRTEVQGGTAEIPVKPVGDKRTETVNGTTLTLQNTKVTAGKMVMINFEITRADGQSPEITPYLGAFAHVIAVSPDGASLIHVHPMKGRAANTGMLHATFPKPGDYRVWVQFIDKGELKTVPLSVSVGK</sequence>
<feature type="signal peptide" evidence="1">
    <location>
        <begin position="1"/>
        <end position="22"/>
    </location>
</feature>
<evidence type="ECO:0000313" key="3">
    <source>
        <dbReference type="Proteomes" id="UP000830116"/>
    </source>
</evidence>
<dbReference type="EMBL" id="CP093442">
    <property type="protein sequence ID" value="UOF01363.1"/>
    <property type="molecule type" value="Genomic_DNA"/>
</dbReference>